<dbReference type="GeneID" id="82322330"/>
<keyword evidence="2" id="KW-1185">Reference proteome</keyword>
<gene>
    <name evidence="1" type="ORF">LS65_006615</name>
</gene>
<dbReference type="STRING" id="425400.LS65_05740"/>
<dbReference type="Proteomes" id="UP000029707">
    <property type="component" value="Unassembled WGS sequence"/>
</dbReference>
<dbReference type="Gene3D" id="3.30.70.260">
    <property type="match status" value="1"/>
</dbReference>
<dbReference type="SUPFAM" id="SSF117991">
    <property type="entry name" value="YbeD/HP0495-like"/>
    <property type="match status" value="1"/>
</dbReference>
<evidence type="ECO:0000313" key="2">
    <source>
        <dbReference type="Proteomes" id="UP000029707"/>
    </source>
</evidence>
<name>A0A4U8TNB4_9HELI</name>
<reference evidence="1 2" key="1">
    <citation type="journal article" date="2014" name="Genome Announc.">
        <title>Draft genome sequences of eight enterohepatic helicobacter species isolated from both laboratory and wild rodents.</title>
        <authorList>
            <person name="Sheh A."/>
            <person name="Shen Z."/>
            <person name="Fox J.G."/>
        </authorList>
    </citation>
    <scope>NUCLEOTIDE SEQUENCE [LARGE SCALE GENOMIC DNA]</scope>
    <source>
        <strain evidence="1 2">MIT 01-6451</strain>
    </source>
</reference>
<organism evidence="1 2">
    <name type="scientific">Helicobacter japonicus</name>
    <dbReference type="NCBI Taxonomy" id="425400"/>
    <lineage>
        <taxon>Bacteria</taxon>
        <taxon>Pseudomonadati</taxon>
        <taxon>Campylobacterota</taxon>
        <taxon>Epsilonproteobacteria</taxon>
        <taxon>Campylobacterales</taxon>
        <taxon>Helicobacteraceae</taxon>
        <taxon>Helicobacter</taxon>
    </lineage>
</organism>
<proteinExistence type="predicted"/>
<dbReference type="RefSeq" id="WP_034362277.1">
    <property type="nucleotide sequence ID" value="NZ_CAJUDB010000028.1"/>
</dbReference>
<dbReference type="Pfam" id="PF04359">
    <property type="entry name" value="DUF493"/>
    <property type="match status" value="1"/>
</dbReference>
<dbReference type="AlphaFoldDB" id="A0A4U8TNB4"/>
<dbReference type="InterPro" id="IPR027471">
    <property type="entry name" value="YbeD-like_sf"/>
</dbReference>
<protein>
    <submittedName>
        <fullName evidence="1">DUF493 domain-containing protein</fullName>
    </submittedName>
</protein>
<accession>A0A4U8TNB4</accession>
<comment type="caution">
    <text evidence="1">The sequence shown here is derived from an EMBL/GenBank/DDBJ whole genome shotgun (WGS) entry which is preliminary data.</text>
</comment>
<dbReference type="InterPro" id="IPR007454">
    <property type="entry name" value="UPF0250_YbeD-like"/>
</dbReference>
<evidence type="ECO:0000313" key="1">
    <source>
        <dbReference type="EMBL" id="TLE01279.1"/>
    </source>
</evidence>
<sequence>MNLDIQKPDIIYPCKWEYRIIGKNEEKLRALVFEVMPREYEIQLGKHSAKGHFVSIYVSLEVQSEGERNDIFARLQQSEEVKMVL</sequence>
<dbReference type="EMBL" id="JRMQ02000008">
    <property type="protein sequence ID" value="TLE01279.1"/>
    <property type="molecule type" value="Genomic_DNA"/>
</dbReference>
<dbReference type="OrthoDB" id="281538at2"/>